<name>A0AA41X5U1_9BACI</name>
<dbReference type="AlphaFoldDB" id="A0AA41X5U1"/>
<dbReference type="InterPro" id="IPR012454">
    <property type="entry name" value="DUF1659"/>
</dbReference>
<dbReference type="Proteomes" id="UP001156102">
    <property type="component" value="Unassembled WGS sequence"/>
</dbReference>
<protein>
    <submittedName>
        <fullName evidence="2">DUF1659 domain-containing protein</fullName>
    </submittedName>
</protein>
<sequence length="74" mass="7953">MAIRTLTTDIGLRLSFSGGRDANGKAITRNKLYRFVKLDANPEGMYDAAAAIASLQTDVLQAVYMTSAVDLTKA</sequence>
<evidence type="ECO:0000313" key="3">
    <source>
        <dbReference type="Proteomes" id="UP001156102"/>
    </source>
</evidence>
<evidence type="ECO:0000313" key="2">
    <source>
        <dbReference type="EMBL" id="MCP8967713.1"/>
    </source>
</evidence>
<evidence type="ECO:0000259" key="1">
    <source>
        <dbReference type="Pfam" id="PF07872"/>
    </source>
</evidence>
<reference evidence="2" key="1">
    <citation type="submission" date="2022-07" db="EMBL/GenBank/DDBJ databases">
        <authorList>
            <person name="Li W.-J."/>
            <person name="Deng Q.-Q."/>
        </authorList>
    </citation>
    <scope>NUCLEOTIDE SEQUENCE</scope>
    <source>
        <strain evidence="2">SYSU M60031</strain>
    </source>
</reference>
<dbReference type="Pfam" id="PF07872">
    <property type="entry name" value="DUF1659"/>
    <property type="match status" value="1"/>
</dbReference>
<organism evidence="2 3">
    <name type="scientific">Ectobacillus ponti</name>
    <dbReference type="NCBI Taxonomy" id="2961894"/>
    <lineage>
        <taxon>Bacteria</taxon>
        <taxon>Bacillati</taxon>
        <taxon>Bacillota</taxon>
        <taxon>Bacilli</taxon>
        <taxon>Bacillales</taxon>
        <taxon>Bacillaceae</taxon>
        <taxon>Ectobacillus</taxon>
    </lineage>
</organism>
<comment type="caution">
    <text evidence="2">The sequence shown here is derived from an EMBL/GenBank/DDBJ whole genome shotgun (WGS) entry which is preliminary data.</text>
</comment>
<proteinExistence type="predicted"/>
<feature type="domain" description="DUF1659" evidence="1">
    <location>
        <begin position="8"/>
        <end position="72"/>
    </location>
</feature>
<gene>
    <name evidence="2" type="ORF">NK662_04065</name>
</gene>
<keyword evidence="3" id="KW-1185">Reference proteome</keyword>
<dbReference type="EMBL" id="JANCLT010000002">
    <property type="protein sequence ID" value="MCP8967713.1"/>
    <property type="molecule type" value="Genomic_DNA"/>
</dbReference>
<accession>A0AA41X5U1</accession>
<dbReference type="RefSeq" id="WP_254757631.1">
    <property type="nucleotide sequence ID" value="NZ_JANCLT010000002.1"/>
</dbReference>